<comment type="pathway">
    <text evidence="2 11">Cofactor biosynthesis; (R)-pantothenate biosynthesis; (R)-pantoate from 3-methyl-2-oxobutanoate: step 2/2.</text>
</comment>
<feature type="domain" description="Ketopantoate reductase N-terminal" evidence="12">
    <location>
        <begin position="4"/>
        <end position="156"/>
    </location>
</feature>
<evidence type="ECO:0000256" key="5">
    <source>
        <dbReference type="ARBA" id="ARBA00019465"/>
    </source>
</evidence>
<dbReference type="Gene3D" id="3.40.50.720">
    <property type="entry name" value="NAD(P)-binding Rossmann-like Domain"/>
    <property type="match status" value="1"/>
</dbReference>
<protein>
    <recommendedName>
        <fullName evidence="5 11">2-dehydropantoate 2-reductase</fullName>
        <ecNumber evidence="4 11">1.1.1.169</ecNumber>
    </recommendedName>
    <alternativeName>
        <fullName evidence="9 11">Ketopantoate reductase</fullName>
    </alternativeName>
</protein>
<evidence type="ECO:0000256" key="7">
    <source>
        <dbReference type="ARBA" id="ARBA00022857"/>
    </source>
</evidence>
<evidence type="ECO:0000256" key="3">
    <source>
        <dbReference type="ARBA" id="ARBA00007870"/>
    </source>
</evidence>
<dbReference type="EC" id="1.1.1.169" evidence="4 11"/>
<dbReference type="EMBL" id="JBHILM010000023">
    <property type="protein sequence ID" value="MFB5683148.1"/>
    <property type="molecule type" value="Genomic_DNA"/>
</dbReference>
<dbReference type="Pfam" id="PF02558">
    <property type="entry name" value="ApbA"/>
    <property type="match status" value="1"/>
</dbReference>
<evidence type="ECO:0000256" key="1">
    <source>
        <dbReference type="ARBA" id="ARBA00002919"/>
    </source>
</evidence>
<dbReference type="InterPro" id="IPR050838">
    <property type="entry name" value="Ketopantoate_reductase"/>
</dbReference>
<dbReference type="InterPro" id="IPR013752">
    <property type="entry name" value="KPA_reductase"/>
</dbReference>
<evidence type="ECO:0000259" key="12">
    <source>
        <dbReference type="Pfam" id="PF02558"/>
    </source>
</evidence>
<evidence type="ECO:0000256" key="8">
    <source>
        <dbReference type="ARBA" id="ARBA00023002"/>
    </source>
</evidence>
<dbReference type="InterPro" id="IPR003710">
    <property type="entry name" value="ApbA"/>
</dbReference>
<dbReference type="RefSeq" id="WP_375526889.1">
    <property type="nucleotide sequence ID" value="NZ_JBHILM010000023.1"/>
</dbReference>
<keyword evidence="8 11" id="KW-0560">Oxidoreductase</keyword>
<reference evidence="14 15" key="1">
    <citation type="submission" date="2024-09" db="EMBL/GenBank/DDBJ databases">
        <authorList>
            <person name="Ruan L."/>
        </authorList>
    </citation>
    <scope>NUCLEOTIDE SEQUENCE [LARGE SCALE GENOMIC DNA]</scope>
    <source>
        <strain evidence="14 15">D33</strain>
    </source>
</reference>
<dbReference type="SUPFAM" id="SSF48179">
    <property type="entry name" value="6-phosphogluconate dehydrogenase C-terminal domain-like"/>
    <property type="match status" value="1"/>
</dbReference>
<evidence type="ECO:0000313" key="15">
    <source>
        <dbReference type="Proteomes" id="UP001580407"/>
    </source>
</evidence>
<keyword evidence="6 11" id="KW-0566">Pantothenate biosynthesis</keyword>
<accession>A0ABV5BBS5</accession>
<gene>
    <name evidence="14" type="ORF">ACE3NQ_19705</name>
</gene>
<evidence type="ECO:0000256" key="10">
    <source>
        <dbReference type="ARBA" id="ARBA00048793"/>
    </source>
</evidence>
<comment type="catalytic activity">
    <reaction evidence="10 11">
        <text>(R)-pantoate + NADP(+) = 2-dehydropantoate + NADPH + H(+)</text>
        <dbReference type="Rhea" id="RHEA:16233"/>
        <dbReference type="ChEBI" id="CHEBI:11561"/>
        <dbReference type="ChEBI" id="CHEBI:15378"/>
        <dbReference type="ChEBI" id="CHEBI:15980"/>
        <dbReference type="ChEBI" id="CHEBI:57783"/>
        <dbReference type="ChEBI" id="CHEBI:58349"/>
        <dbReference type="EC" id="1.1.1.169"/>
    </reaction>
</comment>
<dbReference type="InterPro" id="IPR013332">
    <property type="entry name" value="KPR_N"/>
</dbReference>
<proteinExistence type="inferred from homology"/>
<comment type="similarity">
    <text evidence="3 11">Belongs to the ketopantoate reductase family.</text>
</comment>
<dbReference type="Pfam" id="PF08546">
    <property type="entry name" value="ApbA_C"/>
    <property type="match status" value="1"/>
</dbReference>
<dbReference type="Proteomes" id="UP001580407">
    <property type="component" value="Unassembled WGS sequence"/>
</dbReference>
<sequence length="321" mass="35408">MRIDIIGAGALGLLYAGKLAAAGMEIRLWVRRSESADILRQKGISIAEPSGETIFITYSQFEVHLMDNWRLITEAGDWVFLMTKQDGIREAAECLAKGSAHHLQIMSIQNGIGHTDTLTKYLPYASIYRAVTTEGARRSGETAVIHAGKGQTELGSAIRGGVVQPFSSDGREKLLADRLTQAGLETRLSESIDKSIYRKLLVNAVINPLTAIWRVPNGELLSSPERMDLLRQLYDESIRIYEACGIGWEAEWWEELVQICRSTAPNRSSMLADVLAGRRTEIEAINGQFIRLAQESGVDSPLHRTVRDIINGMQSVQGGNG</sequence>
<dbReference type="InterPro" id="IPR013328">
    <property type="entry name" value="6PGD_dom2"/>
</dbReference>
<dbReference type="InterPro" id="IPR036291">
    <property type="entry name" value="NAD(P)-bd_dom_sf"/>
</dbReference>
<organism evidence="14 15">
    <name type="scientific">Paenibacillus terreus</name>
    <dbReference type="NCBI Taxonomy" id="1387834"/>
    <lineage>
        <taxon>Bacteria</taxon>
        <taxon>Bacillati</taxon>
        <taxon>Bacillota</taxon>
        <taxon>Bacilli</taxon>
        <taxon>Bacillales</taxon>
        <taxon>Paenibacillaceae</taxon>
        <taxon>Paenibacillus</taxon>
    </lineage>
</organism>
<evidence type="ECO:0000256" key="11">
    <source>
        <dbReference type="RuleBase" id="RU362068"/>
    </source>
</evidence>
<dbReference type="Gene3D" id="1.10.1040.10">
    <property type="entry name" value="N-(1-d-carboxylethyl)-l-norvaline Dehydrogenase, domain 2"/>
    <property type="match status" value="1"/>
</dbReference>
<evidence type="ECO:0000259" key="13">
    <source>
        <dbReference type="Pfam" id="PF08546"/>
    </source>
</evidence>
<keyword evidence="15" id="KW-1185">Reference proteome</keyword>
<keyword evidence="7 11" id="KW-0521">NADP</keyword>
<feature type="domain" description="Ketopantoate reductase C-terminal" evidence="13">
    <location>
        <begin position="192"/>
        <end position="314"/>
    </location>
</feature>
<name>A0ABV5BBS5_9BACL</name>
<evidence type="ECO:0000256" key="4">
    <source>
        <dbReference type="ARBA" id="ARBA00013014"/>
    </source>
</evidence>
<evidence type="ECO:0000256" key="6">
    <source>
        <dbReference type="ARBA" id="ARBA00022655"/>
    </source>
</evidence>
<evidence type="ECO:0000256" key="9">
    <source>
        <dbReference type="ARBA" id="ARBA00032024"/>
    </source>
</evidence>
<dbReference type="PANTHER" id="PTHR43765">
    <property type="entry name" value="2-DEHYDROPANTOATE 2-REDUCTASE-RELATED"/>
    <property type="match status" value="1"/>
</dbReference>
<evidence type="ECO:0000313" key="14">
    <source>
        <dbReference type="EMBL" id="MFB5683148.1"/>
    </source>
</evidence>
<dbReference type="PANTHER" id="PTHR43765:SF2">
    <property type="entry name" value="2-DEHYDROPANTOATE 2-REDUCTASE"/>
    <property type="match status" value="1"/>
</dbReference>
<dbReference type="NCBIfam" id="TIGR00745">
    <property type="entry name" value="apbA_panE"/>
    <property type="match status" value="1"/>
</dbReference>
<evidence type="ECO:0000256" key="2">
    <source>
        <dbReference type="ARBA" id="ARBA00004994"/>
    </source>
</evidence>
<comment type="function">
    <text evidence="1 11">Catalyzes the NADPH-dependent reduction of ketopantoate into pantoic acid.</text>
</comment>
<dbReference type="SUPFAM" id="SSF51735">
    <property type="entry name" value="NAD(P)-binding Rossmann-fold domains"/>
    <property type="match status" value="1"/>
</dbReference>
<comment type="caution">
    <text evidence="14">The sequence shown here is derived from an EMBL/GenBank/DDBJ whole genome shotgun (WGS) entry which is preliminary data.</text>
</comment>
<dbReference type="InterPro" id="IPR008927">
    <property type="entry name" value="6-PGluconate_DH-like_C_sf"/>
</dbReference>